<evidence type="ECO:0000256" key="2">
    <source>
        <dbReference type="SAM" id="SignalP"/>
    </source>
</evidence>
<feature type="chain" id="PRO_5035786709" description="Lipoprotein" evidence="2">
    <location>
        <begin position="17"/>
        <end position="139"/>
    </location>
</feature>
<dbReference type="OMA" id="RMIDITH"/>
<evidence type="ECO:0008006" key="5">
    <source>
        <dbReference type="Google" id="ProtNLM"/>
    </source>
</evidence>
<feature type="coiled-coil region" evidence="1">
    <location>
        <begin position="85"/>
        <end position="112"/>
    </location>
</feature>
<feature type="signal peptide" evidence="2">
    <location>
        <begin position="1"/>
        <end position="16"/>
    </location>
</feature>
<sequence>MKNILLISLLICFSQGCSLLIQKFEVPKEVILIQSECHLKEIIEVATDRIIDMTHISESQVMIDASQINEENDYLLKLRDKNHKYKEMKVRIVQNTDKLQQIQEKLNQNEIKHDYQIAVDNLKSDVFWGIIKGIVLLLF</sequence>
<dbReference type="EMBL" id="CAJJDM010000070">
    <property type="protein sequence ID" value="CAD8082242.1"/>
    <property type="molecule type" value="Genomic_DNA"/>
</dbReference>
<keyword evidence="1" id="KW-0175">Coiled coil</keyword>
<reference evidence="3" key="1">
    <citation type="submission" date="2021-01" db="EMBL/GenBank/DDBJ databases">
        <authorList>
            <consortium name="Genoscope - CEA"/>
            <person name="William W."/>
        </authorList>
    </citation>
    <scope>NUCLEOTIDE SEQUENCE</scope>
</reference>
<name>A0A8S1MSF1_PARPR</name>
<dbReference type="AlphaFoldDB" id="A0A8S1MSF1"/>
<evidence type="ECO:0000256" key="1">
    <source>
        <dbReference type="SAM" id="Coils"/>
    </source>
</evidence>
<organism evidence="3 4">
    <name type="scientific">Paramecium primaurelia</name>
    <dbReference type="NCBI Taxonomy" id="5886"/>
    <lineage>
        <taxon>Eukaryota</taxon>
        <taxon>Sar</taxon>
        <taxon>Alveolata</taxon>
        <taxon>Ciliophora</taxon>
        <taxon>Intramacronucleata</taxon>
        <taxon>Oligohymenophorea</taxon>
        <taxon>Peniculida</taxon>
        <taxon>Parameciidae</taxon>
        <taxon>Paramecium</taxon>
    </lineage>
</organism>
<protein>
    <recommendedName>
        <fullName evidence="5">Lipoprotein</fullName>
    </recommendedName>
</protein>
<accession>A0A8S1MSF1</accession>
<keyword evidence="2" id="KW-0732">Signal</keyword>
<proteinExistence type="predicted"/>
<evidence type="ECO:0000313" key="3">
    <source>
        <dbReference type="EMBL" id="CAD8082242.1"/>
    </source>
</evidence>
<comment type="caution">
    <text evidence="3">The sequence shown here is derived from an EMBL/GenBank/DDBJ whole genome shotgun (WGS) entry which is preliminary data.</text>
</comment>
<dbReference type="Proteomes" id="UP000688137">
    <property type="component" value="Unassembled WGS sequence"/>
</dbReference>
<evidence type="ECO:0000313" key="4">
    <source>
        <dbReference type="Proteomes" id="UP000688137"/>
    </source>
</evidence>
<dbReference type="PROSITE" id="PS51257">
    <property type="entry name" value="PROKAR_LIPOPROTEIN"/>
    <property type="match status" value="1"/>
</dbReference>
<gene>
    <name evidence="3" type="ORF">PPRIM_AZ9-3.1.T0670156</name>
</gene>
<keyword evidence="4" id="KW-1185">Reference proteome</keyword>